<comment type="similarity">
    <text evidence="2">Belongs to the ComB family.</text>
</comment>
<protein>
    <recommendedName>
        <fullName evidence="4">Probable 2-phosphosulfolactate phosphatase</fullName>
        <ecNumber evidence="3">3.1.3.71</ecNumber>
    </recommendedName>
</protein>
<dbReference type="Proteomes" id="UP000428328">
    <property type="component" value="Chromosome"/>
</dbReference>
<dbReference type="KEGG" id="psel:GM415_16590"/>
<accession>A0A6I6JHK9</accession>
<sequence>MVVNILECLSGAGRAKGLVVVIDVFRAFSVACYAVDRGADDYLAVGEVDLARKLAADRNGVLIGERDCIKLDGFDYGNSPTEIESADFSGRTVVHTTSAGTQGLTGAAEADEIITGAFVNAAAIVEYIRARDPELVTIVAMGTAGKMRAQEDMMCAMYLKNELDGYPNNFEVLKKFLAGVDSAEKFFDPDKDYAPERDFNLCMDLDRFDFVLKALPRDDGSVRLVKVASATGWKSEAAQ</sequence>
<dbReference type="Gene3D" id="3.90.1560.10">
    <property type="entry name" value="ComB-like"/>
    <property type="match status" value="1"/>
</dbReference>
<evidence type="ECO:0000256" key="4">
    <source>
        <dbReference type="ARBA" id="ARBA00021948"/>
    </source>
</evidence>
<dbReference type="GO" id="GO:0000287">
    <property type="term" value="F:magnesium ion binding"/>
    <property type="evidence" value="ECO:0007669"/>
    <property type="project" value="InterPro"/>
</dbReference>
<dbReference type="PANTHER" id="PTHR37311">
    <property type="entry name" value="2-PHOSPHOSULFOLACTATE PHOSPHATASE-RELATED"/>
    <property type="match status" value="1"/>
</dbReference>
<reference evidence="8 9" key="1">
    <citation type="submission" date="2019-11" db="EMBL/GenBank/DDBJ databases">
        <authorList>
            <person name="Zheng R.K."/>
            <person name="Sun C.M."/>
        </authorList>
    </citation>
    <scope>NUCLEOTIDE SEQUENCE [LARGE SCALE GENOMIC DNA]</scope>
    <source>
        <strain evidence="8 9">SRB007</strain>
    </source>
</reference>
<evidence type="ECO:0000256" key="1">
    <source>
        <dbReference type="ARBA" id="ARBA00001946"/>
    </source>
</evidence>
<organism evidence="8 9">
    <name type="scientific">Pseudodesulfovibrio cashew</name>
    <dbReference type="NCBI Taxonomy" id="2678688"/>
    <lineage>
        <taxon>Bacteria</taxon>
        <taxon>Pseudomonadati</taxon>
        <taxon>Thermodesulfobacteriota</taxon>
        <taxon>Desulfovibrionia</taxon>
        <taxon>Desulfovibrionales</taxon>
        <taxon>Desulfovibrionaceae</taxon>
    </lineage>
</organism>
<keyword evidence="9" id="KW-1185">Reference proteome</keyword>
<comment type="catalytic activity">
    <reaction evidence="7">
        <text>(2R)-O-phospho-3-sulfolactate + H2O = (2R)-3-sulfolactate + phosphate</text>
        <dbReference type="Rhea" id="RHEA:23416"/>
        <dbReference type="ChEBI" id="CHEBI:15377"/>
        <dbReference type="ChEBI" id="CHEBI:15597"/>
        <dbReference type="ChEBI" id="CHEBI:43474"/>
        <dbReference type="ChEBI" id="CHEBI:58738"/>
        <dbReference type="EC" id="3.1.3.71"/>
    </reaction>
</comment>
<evidence type="ECO:0000256" key="5">
    <source>
        <dbReference type="ARBA" id="ARBA00022801"/>
    </source>
</evidence>
<keyword evidence="6" id="KW-0460">Magnesium</keyword>
<evidence type="ECO:0000256" key="2">
    <source>
        <dbReference type="ARBA" id="ARBA00009997"/>
    </source>
</evidence>
<dbReference type="RefSeq" id="WP_158950144.1">
    <property type="nucleotide sequence ID" value="NZ_CP046400.1"/>
</dbReference>
<name>A0A6I6JHK9_9BACT</name>
<dbReference type="SUPFAM" id="SSF142823">
    <property type="entry name" value="ComB-like"/>
    <property type="match status" value="1"/>
</dbReference>
<dbReference type="GO" id="GO:0050532">
    <property type="term" value="F:2-phosphosulfolactate phosphatase activity"/>
    <property type="evidence" value="ECO:0007669"/>
    <property type="project" value="UniProtKB-EC"/>
</dbReference>
<dbReference type="AlphaFoldDB" id="A0A6I6JHK9"/>
<dbReference type="GO" id="GO:0050545">
    <property type="term" value="F:sulfopyruvate decarboxylase activity"/>
    <property type="evidence" value="ECO:0007669"/>
    <property type="project" value="TreeGrafter"/>
</dbReference>
<gene>
    <name evidence="8" type="ORF">GM415_16590</name>
</gene>
<evidence type="ECO:0000256" key="6">
    <source>
        <dbReference type="ARBA" id="ARBA00022842"/>
    </source>
</evidence>
<dbReference type="PANTHER" id="PTHR37311:SF1">
    <property type="entry name" value="2-PHOSPHOSULFOLACTATE PHOSPHATASE-RELATED"/>
    <property type="match status" value="1"/>
</dbReference>
<dbReference type="InterPro" id="IPR005238">
    <property type="entry name" value="ComB-like"/>
</dbReference>
<dbReference type="InterPro" id="IPR036702">
    <property type="entry name" value="ComB-like_sf"/>
</dbReference>
<comment type="cofactor">
    <cofactor evidence="1">
        <name>Mg(2+)</name>
        <dbReference type="ChEBI" id="CHEBI:18420"/>
    </cofactor>
</comment>
<evidence type="ECO:0000256" key="3">
    <source>
        <dbReference type="ARBA" id="ARBA00012953"/>
    </source>
</evidence>
<evidence type="ECO:0000313" key="8">
    <source>
        <dbReference type="EMBL" id="QGY41671.1"/>
    </source>
</evidence>
<keyword evidence="5" id="KW-0378">Hydrolase</keyword>
<dbReference type="Pfam" id="PF04029">
    <property type="entry name" value="2-ph_phosp"/>
    <property type="match status" value="1"/>
</dbReference>
<dbReference type="EC" id="3.1.3.71" evidence="3"/>
<dbReference type="EMBL" id="CP046400">
    <property type="protein sequence ID" value="QGY41671.1"/>
    <property type="molecule type" value="Genomic_DNA"/>
</dbReference>
<evidence type="ECO:0000313" key="9">
    <source>
        <dbReference type="Proteomes" id="UP000428328"/>
    </source>
</evidence>
<evidence type="ECO:0000256" key="7">
    <source>
        <dbReference type="ARBA" id="ARBA00033711"/>
    </source>
</evidence>
<proteinExistence type="inferred from homology"/>